<comment type="subcellular location">
    <subcellularLocation>
        <location evidence="11">Cytoplasm</location>
    </subcellularLocation>
</comment>
<dbReference type="HAMAP" id="MF_00354">
    <property type="entry name" value="Idi_2"/>
    <property type="match status" value="1"/>
</dbReference>
<dbReference type="Pfam" id="PF01070">
    <property type="entry name" value="FMN_dh"/>
    <property type="match status" value="1"/>
</dbReference>
<dbReference type="EC" id="5.3.3.2" evidence="11"/>
<evidence type="ECO:0000256" key="7">
    <source>
        <dbReference type="ARBA" id="ARBA00022857"/>
    </source>
</evidence>
<reference evidence="13 14" key="1">
    <citation type="submission" date="2023-07" db="EMBL/GenBank/DDBJ databases">
        <title>Genomic Encyclopedia of Type Strains, Phase IV (KMG-IV): sequencing the most valuable type-strain genomes for metagenomic binning, comparative biology and taxonomic classification.</title>
        <authorList>
            <person name="Goeker M."/>
        </authorList>
    </citation>
    <scope>NUCLEOTIDE SEQUENCE [LARGE SCALE GENOMIC DNA]</scope>
    <source>
        <strain evidence="13 14">DSM 27594</strain>
    </source>
</reference>
<comment type="function">
    <text evidence="11">Involved in the biosynthesis of isoprenoids. Catalyzes the 1,3-allylic rearrangement of the homoallylic substrate isopentenyl (IPP) to its allylic isomer, dimethylallyl diphosphate (DMAPP).</text>
</comment>
<dbReference type="PANTHER" id="PTHR43665:SF1">
    <property type="entry name" value="ISOPENTENYL-DIPHOSPHATE DELTA-ISOMERASE"/>
    <property type="match status" value="1"/>
</dbReference>
<comment type="cofactor">
    <cofactor evidence="11">
        <name>NADPH</name>
        <dbReference type="ChEBI" id="CHEBI:57783"/>
    </cofactor>
</comment>
<evidence type="ECO:0000256" key="5">
    <source>
        <dbReference type="ARBA" id="ARBA00022723"/>
    </source>
</evidence>
<comment type="cofactor">
    <cofactor evidence="11">
        <name>Mg(2+)</name>
        <dbReference type="ChEBI" id="CHEBI:18420"/>
    </cofactor>
</comment>
<evidence type="ECO:0000256" key="3">
    <source>
        <dbReference type="ARBA" id="ARBA00022630"/>
    </source>
</evidence>
<keyword evidence="3 11" id="KW-0285">Flavoprotein</keyword>
<comment type="subunit">
    <text evidence="10 11">Homooctamer. Dimer of tetramers.</text>
</comment>
<feature type="binding site" evidence="11">
    <location>
        <position position="153"/>
    </location>
    <ligand>
        <name>Mg(2+)</name>
        <dbReference type="ChEBI" id="CHEBI:18420"/>
    </ligand>
</feature>
<dbReference type="SUPFAM" id="SSF51395">
    <property type="entry name" value="FMN-linked oxidoreductases"/>
    <property type="match status" value="1"/>
</dbReference>
<dbReference type="PANTHER" id="PTHR43665">
    <property type="entry name" value="ISOPENTENYL-DIPHOSPHATE DELTA-ISOMERASE"/>
    <property type="match status" value="1"/>
</dbReference>
<dbReference type="EMBL" id="JAUSTW010000001">
    <property type="protein sequence ID" value="MDQ0197496.1"/>
    <property type="molecule type" value="Genomic_DNA"/>
</dbReference>
<feature type="domain" description="FMN-dependent dehydrogenase" evidence="12">
    <location>
        <begin position="167"/>
        <end position="324"/>
    </location>
</feature>
<evidence type="ECO:0000256" key="4">
    <source>
        <dbReference type="ARBA" id="ARBA00022643"/>
    </source>
</evidence>
<evidence type="ECO:0000256" key="1">
    <source>
        <dbReference type="ARBA" id="ARBA00001917"/>
    </source>
</evidence>
<dbReference type="CDD" id="cd02811">
    <property type="entry name" value="IDI-2_FMN"/>
    <property type="match status" value="1"/>
</dbReference>
<accession>A0ABT9XPN0</accession>
<keyword evidence="6 11" id="KW-0460">Magnesium</keyword>
<comment type="catalytic activity">
    <reaction evidence="11">
        <text>isopentenyl diphosphate = dimethylallyl diphosphate</text>
        <dbReference type="Rhea" id="RHEA:23284"/>
        <dbReference type="ChEBI" id="CHEBI:57623"/>
        <dbReference type="ChEBI" id="CHEBI:128769"/>
        <dbReference type="EC" id="5.3.3.2"/>
    </reaction>
</comment>
<feature type="binding site" evidence="11">
    <location>
        <begin position="62"/>
        <end position="64"/>
    </location>
    <ligand>
        <name>FMN</name>
        <dbReference type="ChEBI" id="CHEBI:58210"/>
    </ligand>
</feature>
<dbReference type="PIRSF" id="PIRSF003314">
    <property type="entry name" value="IPP_isomerase"/>
    <property type="match status" value="1"/>
</dbReference>
<evidence type="ECO:0000256" key="8">
    <source>
        <dbReference type="ARBA" id="ARBA00023229"/>
    </source>
</evidence>
<evidence type="ECO:0000313" key="13">
    <source>
        <dbReference type="EMBL" id="MDQ0197496.1"/>
    </source>
</evidence>
<organism evidence="13 14">
    <name type="scientific">Neobacillus ginsengisoli</name>
    <dbReference type="NCBI Taxonomy" id="904295"/>
    <lineage>
        <taxon>Bacteria</taxon>
        <taxon>Bacillati</taxon>
        <taxon>Bacillota</taxon>
        <taxon>Bacilli</taxon>
        <taxon>Bacillales</taxon>
        <taxon>Bacillaceae</taxon>
        <taxon>Neobacillus</taxon>
    </lineage>
</organism>
<gene>
    <name evidence="11" type="primary">fni</name>
    <name evidence="13" type="ORF">J2S10_000601</name>
</gene>
<dbReference type="RefSeq" id="WP_307404256.1">
    <property type="nucleotide sequence ID" value="NZ_JAUSTW010000001.1"/>
</dbReference>
<keyword evidence="4 11" id="KW-0288">FMN</keyword>
<comment type="similarity">
    <text evidence="11">Belongs to the IPP isomerase type 2 family.</text>
</comment>
<keyword evidence="7 11" id="KW-0521">NADP</keyword>
<dbReference type="Gene3D" id="3.20.20.70">
    <property type="entry name" value="Aldolase class I"/>
    <property type="match status" value="1"/>
</dbReference>
<comment type="caution">
    <text evidence="11">Lacks conserved residue(s) required for the propagation of feature annotation.</text>
</comment>
<protein>
    <recommendedName>
        <fullName evidence="11">Isopentenyl-diphosphate delta-isomerase</fullName>
        <shortName evidence="11">IPP isomerase</shortName>
        <ecNumber evidence="11">5.3.3.2</ecNumber>
    </recommendedName>
    <alternativeName>
        <fullName evidence="11">Isopentenyl diphosphate:dimethylallyl diphosphate isomerase</fullName>
    </alternativeName>
    <alternativeName>
        <fullName evidence="11">Isopentenyl pyrophosphate isomerase</fullName>
    </alternativeName>
    <alternativeName>
        <fullName evidence="11">Type 2 isopentenyl diphosphate isomerase</fullName>
        <shortName evidence="11">IDI-2</shortName>
    </alternativeName>
</protein>
<dbReference type="InterPro" id="IPR000262">
    <property type="entry name" value="FMN-dep_DH"/>
</dbReference>
<feature type="binding site" evidence="11">
    <location>
        <position position="214"/>
    </location>
    <ligand>
        <name>FMN</name>
        <dbReference type="ChEBI" id="CHEBI:58210"/>
    </ligand>
</feature>
<evidence type="ECO:0000256" key="11">
    <source>
        <dbReference type="HAMAP-Rule" id="MF_00354"/>
    </source>
</evidence>
<evidence type="ECO:0000256" key="6">
    <source>
        <dbReference type="ARBA" id="ARBA00022842"/>
    </source>
</evidence>
<evidence type="ECO:0000256" key="2">
    <source>
        <dbReference type="ARBA" id="ARBA00022490"/>
    </source>
</evidence>
<sequence>MSRSERKWDHIRFALENGQERRSALDDIQFIHQSLPNLNVSDIRLDHSIGELSLSSPIFINAMTGGGGEKTFRINKELAIVARNTGLAMAVGSQMSALKEKNERYTYEVVRKENPNGVLIANLGSEATPDDAKMAIQMIEANALQIHLNVIQELTMPEGDREFSGALRRIESIVQAVNIPVIVKEVGFGMCKETVELISSIGVTAVDVGGFGGTNFAEIENKRREKSLSFFNQWGIPSAISIIEAAYASNRIAVIGSGGFISAFDMAKGLALGADAIGVAGYFLRILIEFGVEALQAEINTVHKELSVIMTALGARTISDLKRAPVIISGATHHWLDQRGINTKSYSQRTIK</sequence>
<evidence type="ECO:0000313" key="14">
    <source>
        <dbReference type="Proteomes" id="UP001224122"/>
    </source>
</evidence>
<feature type="binding site" evidence="11">
    <location>
        <position position="184"/>
    </location>
    <ligand>
        <name>FMN</name>
        <dbReference type="ChEBI" id="CHEBI:58210"/>
    </ligand>
</feature>
<dbReference type="InterPro" id="IPR013785">
    <property type="entry name" value="Aldolase_TIM"/>
</dbReference>
<feature type="binding site" evidence="11">
    <location>
        <position position="93"/>
    </location>
    <ligand>
        <name>FMN</name>
        <dbReference type="ChEBI" id="CHEBI:58210"/>
    </ligand>
</feature>
<comment type="caution">
    <text evidence="13">The sequence shown here is derived from an EMBL/GenBank/DDBJ whole genome shotgun (WGS) entry which is preliminary data.</text>
</comment>
<feature type="binding site" evidence="11">
    <location>
        <begin position="6"/>
        <end position="7"/>
    </location>
    <ligand>
        <name>substrate</name>
    </ligand>
</feature>
<evidence type="ECO:0000256" key="9">
    <source>
        <dbReference type="ARBA" id="ARBA00023235"/>
    </source>
</evidence>
<dbReference type="Proteomes" id="UP001224122">
    <property type="component" value="Unassembled WGS sequence"/>
</dbReference>
<keyword evidence="14" id="KW-1185">Reference proteome</keyword>
<keyword evidence="9 11" id="KW-0413">Isomerase</keyword>
<evidence type="ECO:0000256" key="10">
    <source>
        <dbReference type="ARBA" id="ARBA00025810"/>
    </source>
</evidence>
<feature type="binding site" evidence="11">
    <location>
        <position position="122"/>
    </location>
    <ligand>
        <name>FMN</name>
        <dbReference type="ChEBI" id="CHEBI:58210"/>
    </ligand>
</feature>
<keyword evidence="5 11" id="KW-0479">Metal-binding</keyword>
<dbReference type="GO" id="GO:0004452">
    <property type="term" value="F:isopentenyl-diphosphate delta-isomerase activity"/>
    <property type="evidence" value="ECO:0007669"/>
    <property type="project" value="UniProtKB-EC"/>
</dbReference>
<name>A0ABT9XPN0_9BACI</name>
<dbReference type="InterPro" id="IPR011179">
    <property type="entry name" value="IPdP_isomerase"/>
</dbReference>
<dbReference type="NCBIfam" id="TIGR02151">
    <property type="entry name" value="IPP_isom_2"/>
    <property type="match status" value="1"/>
</dbReference>
<feature type="binding site" evidence="11">
    <location>
        <begin position="280"/>
        <end position="281"/>
    </location>
    <ligand>
        <name>FMN</name>
        <dbReference type="ChEBI" id="CHEBI:58210"/>
    </ligand>
</feature>
<proteinExistence type="inferred from homology"/>
<keyword evidence="8 11" id="KW-0414">Isoprene biosynthesis</keyword>
<keyword evidence="2 11" id="KW-0963">Cytoplasm</keyword>
<comment type="cofactor">
    <cofactor evidence="1 11">
        <name>FMN</name>
        <dbReference type="ChEBI" id="CHEBI:58210"/>
    </cofactor>
</comment>
<feature type="binding site" evidence="11">
    <location>
        <position position="152"/>
    </location>
    <ligand>
        <name>substrate</name>
    </ligand>
</feature>
<evidence type="ECO:0000259" key="12">
    <source>
        <dbReference type="Pfam" id="PF01070"/>
    </source>
</evidence>